<protein>
    <submittedName>
        <fullName evidence="1">Uncharacterized protein</fullName>
    </submittedName>
</protein>
<gene>
    <name evidence="1" type="ORF">AVEN_137912_1</name>
    <name evidence="2" type="ORF">AVEN_220406_1</name>
</gene>
<name>A0A4Y2U6I7_ARAVE</name>
<sequence length="84" mass="9520">MIARVRKHTRVTGRGLDTAAARKRWRTVRLAAELEAFASFLENLGGLKSLAFGTEDRRFETRYSINPSRLQCPPVGVVRKFEEG</sequence>
<proteinExistence type="predicted"/>
<accession>A0A4Y2U6I7</accession>
<comment type="caution">
    <text evidence="1">The sequence shown here is derived from an EMBL/GenBank/DDBJ whole genome shotgun (WGS) entry which is preliminary data.</text>
</comment>
<organism evidence="1 3">
    <name type="scientific">Araneus ventricosus</name>
    <name type="common">Orbweaver spider</name>
    <name type="synonym">Epeira ventricosa</name>
    <dbReference type="NCBI Taxonomy" id="182803"/>
    <lineage>
        <taxon>Eukaryota</taxon>
        <taxon>Metazoa</taxon>
        <taxon>Ecdysozoa</taxon>
        <taxon>Arthropoda</taxon>
        <taxon>Chelicerata</taxon>
        <taxon>Arachnida</taxon>
        <taxon>Araneae</taxon>
        <taxon>Araneomorphae</taxon>
        <taxon>Entelegynae</taxon>
        <taxon>Araneoidea</taxon>
        <taxon>Araneidae</taxon>
        <taxon>Araneus</taxon>
    </lineage>
</organism>
<evidence type="ECO:0000313" key="2">
    <source>
        <dbReference type="EMBL" id="GBO07309.1"/>
    </source>
</evidence>
<reference evidence="1 3" key="1">
    <citation type="journal article" date="2019" name="Sci. Rep.">
        <title>Orb-weaving spider Araneus ventricosus genome elucidates the spidroin gene catalogue.</title>
        <authorList>
            <person name="Kono N."/>
            <person name="Nakamura H."/>
            <person name="Ohtoshi R."/>
            <person name="Moran D.A.P."/>
            <person name="Shinohara A."/>
            <person name="Yoshida Y."/>
            <person name="Fujiwara M."/>
            <person name="Mori M."/>
            <person name="Tomita M."/>
            <person name="Arakawa K."/>
        </authorList>
    </citation>
    <scope>NUCLEOTIDE SEQUENCE [LARGE SCALE GENOMIC DNA]</scope>
</reference>
<dbReference type="Proteomes" id="UP000499080">
    <property type="component" value="Unassembled WGS sequence"/>
</dbReference>
<keyword evidence="3" id="KW-1185">Reference proteome</keyword>
<evidence type="ECO:0000313" key="3">
    <source>
        <dbReference type="Proteomes" id="UP000499080"/>
    </source>
</evidence>
<dbReference type="EMBL" id="BGPR01033402">
    <property type="protein sequence ID" value="GBO07306.1"/>
    <property type="molecule type" value="Genomic_DNA"/>
</dbReference>
<evidence type="ECO:0000313" key="1">
    <source>
        <dbReference type="EMBL" id="GBO07306.1"/>
    </source>
</evidence>
<dbReference type="AlphaFoldDB" id="A0A4Y2U6I7"/>
<dbReference type="EMBL" id="BGPR01033403">
    <property type="protein sequence ID" value="GBO07309.1"/>
    <property type="molecule type" value="Genomic_DNA"/>
</dbReference>